<comment type="caution">
    <text evidence="1">The sequence shown here is derived from an EMBL/GenBank/DDBJ whole genome shotgun (WGS) entry which is preliminary data.</text>
</comment>
<keyword evidence="2" id="KW-1185">Reference proteome</keyword>
<evidence type="ECO:0000313" key="1">
    <source>
        <dbReference type="EMBL" id="CAG8625810.1"/>
    </source>
</evidence>
<reference evidence="1" key="1">
    <citation type="submission" date="2021-06" db="EMBL/GenBank/DDBJ databases">
        <authorList>
            <person name="Kallberg Y."/>
            <person name="Tangrot J."/>
            <person name="Rosling A."/>
        </authorList>
    </citation>
    <scope>NUCLEOTIDE SEQUENCE</scope>
    <source>
        <strain evidence="1">BR232B</strain>
    </source>
</reference>
<dbReference type="Proteomes" id="UP000789739">
    <property type="component" value="Unassembled WGS sequence"/>
</dbReference>
<sequence>MALININSRRLSSVQALRLVDTGFRCLKERGWDNRNNCIASLPSQRKNHPCAIEIFQWNQFDTALHPSISNL</sequence>
<dbReference type="AlphaFoldDB" id="A0A9N9GPR2"/>
<feature type="non-terminal residue" evidence="1">
    <location>
        <position position="72"/>
    </location>
</feature>
<dbReference type="EMBL" id="CAJVPI010001765">
    <property type="protein sequence ID" value="CAG8625810.1"/>
    <property type="molecule type" value="Genomic_DNA"/>
</dbReference>
<evidence type="ECO:0000313" key="2">
    <source>
        <dbReference type="Proteomes" id="UP000789739"/>
    </source>
</evidence>
<protein>
    <submittedName>
        <fullName evidence="1">5767_t:CDS:1</fullName>
    </submittedName>
</protein>
<organism evidence="1 2">
    <name type="scientific">Paraglomus brasilianum</name>
    <dbReference type="NCBI Taxonomy" id="144538"/>
    <lineage>
        <taxon>Eukaryota</taxon>
        <taxon>Fungi</taxon>
        <taxon>Fungi incertae sedis</taxon>
        <taxon>Mucoromycota</taxon>
        <taxon>Glomeromycotina</taxon>
        <taxon>Glomeromycetes</taxon>
        <taxon>Paraglomerales</taxon>
        <taxon>Paraglomeraceae</taxon>
        <taxon>Paraglomus</taxon>
    </lineage>
</organism>
<gene>
    <name evidence="1" type="ORF">PBRASI_LOCUS8971</name>
</gene>
<proteinExistence type="predicted"/>
<accession>A0A9N9GPR2</accession>
<name>A0A9N9GPR2_9GLOM</name>